<evidence type="ECO:0000256" key="1">
    <source>
        <dbReference type="SAM" id="MobiDB-lite"/>
    </source>
</evidence>
<feature type="non-terminal residue" evidence="2">
    <location>
        <position position="1"/>
    </location>
</feature>
<organism evidence="2 3">
    <name type="scientific">Wickerhamomyces pijperi</name>
    <name type="common">Yeast</name>
    <name type="synonym">Pichia pijperi</name>
    <dbReference type="NCBI Taxonomy" id="599730"/>
    <lineage>
        <taxon>Eukaryota</taxon>
        <taxon>Fungi</taxon>
        <taxon>Dikarya</taxon>
        <taxon>Ascomycota</taxon>
        <taxon>Saccharomycotina</taxon>
        <taxon>Saccharomycetes</taxon>
        <taxon>Phaffomycetales</taxon>
        <taxon>Wickerhamomycetaceae</taxon>
        <taxon>Wickerhamomyces</taxon>
    </lineage>
</organism>
<dbReference type="AlphaFoldDB" id="A0A9P8PX67"/>
<protein>
    <submittedName>
        <fullName evidence="2">Uncharacterized protein</fullName>
    </submittedName>
</protein>
<evidence type="ECO:0000313" key="2">
    <source>
        <dbReference type="EMBL" id="KAH3679807.1"/>
    </source>
</evidence>
<gene>
    <name evidence="2" type="ORF">WICPIJ_008511</name>
</gene>
<reference evidence="2" key="1">
    <citation type="journal article" date="2021" name="Open Biol.">
        <title>Shared evolutionary footprints suggest mitochondrial oxidative damage underlies multiple complex I losses in fungi.</title>
        <authorList>
            <person name="Schikora-Tamarit M.A."/>
            <person name="Marcet-Houben M."/>
            <person name="Nosek J."/>
            <person name="Gabaldon T."/>
        </authorList>
    </citation>
    <scope>NUCLEOTIDE SEQUENCE</scope>
    <source>
        <strain evidence="2">CBS2887</strain>
    </source>
</reference>
<keyword evidence="3" id="KW-1185">Reference proteome</keyword>
<name>A0A9P8PX67_WICPI</name>
<proteinExistence type="predicted"/>
<reference evidence="2" key="2">
    <citation type="submission" date="2021-01" db="EMBL/GenBank/DDBJ databases">
        <authorList>
            <person name="Schikora-Tamarit M.A."/>
        </authorList>
    </citation>
    <scope>NUCLEOTIDE SEQUENCE</scope>
    <source>
        <strain evidence="2">CBS2887</strain>
    </source>
</reference>
<sequence>TLKEAENAMDQLQGVHLLGRRFVMDFAEAESENAEQEIEKMTKRAKIQTGVRKMAQLRESQAGKRKLDLEDESEM</sequence>
<comment type="caution">
    <text evidence="2">The sequence shown here is derived from an EMBL/GenBank/DDBJ whole genome shotgun (WGS) entry which is preliminary data.</text>
</comment>
<accession>A0A9P8PX67</accession>
<feature type="region of interest" description="Disordered" evidence="1">
    <location>
        <begin position="49"/>
        <end position="75"/>
    </location>
</feature>
<evidence type="ECO:0000313" key="3">
    <source>
        <dbReference type="Proteomes" id="UP000774326"/>
    </source>
</evidence>
<dbReference type="Proteomes" id="UP000774326">
    <property type="component" value="Unassembled WGS sequence"/>
</dbReference>
<dbReference type="EMBL" id="JAEUBG010004850">
    <property type="protein sequence ID" value="KAH3679807.1"/>
    <property type="molecule type" value="Genomic_DNA"/>
</dbReference>